<dbReference type="Proteomes" id="UP001138686">
    <property type="component" value="Unassembled WGS sequence"/>
</dbReference>
<dbReference type="RefSeq" id="WP_219051059.1">
    <property type="nucleotide sequence ID" value="NZ_JAHWDP010000001.1"/>
</dbReference>
<name>A0A9X1JWH1_9FLAO</name>
<dbReference type="EMBL" id="JAHWDP010000001">
    <property type="protein sequence ID" value="MBW2937023.1"/>
    <property type="molecule type" value="Genomic_DNA"/>
</dbReference>
<proteinExistence type="predicted"/>
<organism evidence="1 2">
    <name type="scientific">Halomarinibacterium sedimenti</name>
    <dbReference type="NCBI Taxonomy" id="2857106"/>
    <lineage>
        <taxon>Bacteria</taxon>
        <taxon>Pseudomonadati</taxon>
        <taxon>Bacteroidota</taxon>
        <taxon>Flavobacteriia</taxon>
        <taxon>Flavobacteriales</taxon>
        <taxon>Flavobacteriaceae</taxon>
        <taxon>Halomarinibacterium</taxon>
    </lineage>
</organism>
<protein>
    <recommendedName>
        <fullName evidence="3">Rieske domain-containing protein</fullName>
    </recommendedName>
</protein>
<accession>A0A9X1JWH1</accession>
<comment type="caution">
    <text evidence="1">The sequence shown here is derived from an EMBL/GenBank/DDBJ whole genome shotgun (WGS) entry which is preliminary data.</text>
</comment>
<keyword evidence="2" id="KW-1185">Reference proteome</keyword>
<dbReference type="PROSITE" id="PS51257">
    <property type="entry name" value="PROKAR_LIPOPROTEIN"/>
    <property type="match status" value="1"/>
</dbReference>
<dbReference type="AlphaFoldDB" id="A0A9X1JWH1"/>
<sequence>MNKLVLFLLIGIFILGCNKKNDDPVNDNNPFLTPPIVNINLNLNLPQYNPLRFPGNSIILTQQGIKGIVVYNVNNDLYTAFDLTDPNHIPSACSKMTLEGIVASCTCGDDNSYDIVTGQSQSDQEDYPMLQYRINRSGDNITVTN</sequence>
<reference evidence="1" key="1">
    <citation type="submission" date="2021-07" db="EMBL/GenBank/DDBJ databases">
        <title>Aureisphaera sp. CAU 1614 isolated from sea sediment.</title>
        <authorList>
            <person name="Kim W."/>
        </authorList>
    </citation>
    <scope>NUCLEOTIDE SEQUENCE</scope>
    <source>
        <strain evidence="1">CAU 1614</strain>
    </source>
</reference>
<evidence type="ECO:0000313" key="2">
    <source>
        <dbReference type="Proteomes" id="UP001138686"/>
    </source>
</evidence>
<evidence type="ECO:0000313" key="1">
    <source>
        <dbReference type="EMBL" id="MBW2937023.1"/>
    </source>
</evidence>
<evidence type="ECO:0008006" key="3">
    <source>
        <dbReference type="Google" id="ProtNLM"/>
    </source>
</evidence>
<gene>
    <name evidence="1" type="ORF">KXJ69_02835</name>
</gene>